<reference evidence="5 6" key="1">
    <citation type="submission" date="2017-01" db="EMBL/GenBank/DDBJ databases">
        <title>Draft sequence of Acidihalobacter ferrooxidans strain DSM 14175 (strain V8).</title>
        <authorList>
            <person name="Khaleque H.N."/>
            <person name="Ramsay J.P."/>
            <person name="Murphy R.J.T."/>
            <person name="Kaksonen A.H."/>
            <person name="Boxall N.J."/>
            <person name="Watkin E.L.J."/>
        </authorList>
    </citation>
    <scope>NUCLEOTIDE SEQUENCE [LARGE SCALE GENOMIC DNA]</scope>
    <source>
        <strain evidence="5 6">V8</strain>
    </source>
</reference>
<evidence type="ECO:0000259" key="3">
    <source>
        <dbReference type="PROSITE" id="PS50887"/>
    </source>
</evidence>
<name>A0A1P8UGS0_9GAMM</name>
<dbReference type="PANTHER" id="PTHR45138:SF24">
    <property type="entry name" value="DIGUANYLATE CYCLASE DGCC-RELATED"/>
    <property type="match status" value="1"/>
</dbReference>
<dbReference type="GO" id="GO:0052621">
    <property type="term" value="F:diguanylate cyclase activity"/>
    <property type="evidence" value="ECO:0007669"/>
    <property type="project" value="UniProtKB-EC"/>
</dbReference>
<accession>A0A1P8UGS0</accession>
<organism evidence="5 6">
    <name type="scientific">Acidihalobacter ferrooxydans</name>
    <dbReference type="NCBI Taxonomy" id="1765967"/>
    <lineage>
        <taxon>Bacteria</taxon>
        <taxon>Pseudomonadati</taxon>
        <taxon>Pseudomonadota</taxon>
        <taxon>Gammaproteobacteria</taxon>
        <taxon>Chromatiales</taxon>
        <taxon>Ectothiorhodospiraceae</taxon>
        <taxon>Acidihalobacter</taxon>
    </lineage>
</organism>
<dbReference type="RefSeq" id="WP_076836685.1">
    <property type="nucleotide sequence ID" value="NZ_CP019434.1"/>
</dbReference>
<evidence type="ECO:0000256" key="1">
    <source>
        <dbReference type="ARBA" id="ARBA00001946"/>
    </source>
</evidence>
<dbReference type="SMART" id="SM00267">
    <property type="entry name" value="GGDEF"/>
    <property type="match status" value="1"/>
</dbReference>
<evidence type="ECO:0000259" key="4">
    <source>
        <dbReference type="PROSITE" id="PS51833"/>
    </source>
</evidence>
<proteinExistence type="predicted"/>
<dbReference type="CDD" id="cd01949">
    <property type="entry name" value="GGDEF"/>
    <property type="match status" value="1"/>
</dbReference>
<gene>
    <name evidence="5" type="ORF">BW247_07970</name>
</gene>
<comment type="cofactor">
    <cofactor evidence="1">
        <name>Mg(2+)</name>
        <dbReference type="ChEBI" id="CHEBI:18420"/>
    </cofactor>
</comment>
<dbReference type="Proteomes" id="UP000243807">
    <property type="component" value="Chromosome"/>
</dbReference>
<dbReference type="STRING" id="1765967.BW247_07970"/>
<dbReference type="PROSITE" id="PS50887">
    <property type="entry name" value="GGDEF"/>
    <property type="match status" value="1"/>
</dbReference>
<dbReference type="KEGG" id="afy:BW247_07970"/>
<dbReference type="FunFam" id="3.30.70.270:FF:000001">
    <property type="entry name" value="Diguanylate cyclase domain protein"/>
    <property type="match status" value="1"/>
</dbReference>
<dbReference type="InterPro" id="IPR029787">
    <property type="entry name" value="Nucleotide_cyclase"/>
</dbReference>
<sequence length="508" mass="56038">MTEQNLSDSGADAILRRAARLPSLPAVALRVLELGDDPYAGPSEVAGVVANDPALSARLLKAANSPLYAMRRQVDNLRQAVNLLGFDAAITLALSFSLQPPANGGCINKRNYWRRSLTAAIFARVLVEHSQGGDTGRFFLAALLQDIGMLVFEQAESVRYSALLQAASSHAELARLESATFGFDHAQVGCCLLQSWNIPEPLWRAVRGSHNLNVNDAPAQSSLLDRYVHASGQLADYCLAGAPDEEALSALAQWAQDYLELDTDGFMAVIDRVATLLPDYSALFEIKLLTDQEVAHFVAEARDIRLLRNLKSLQEARDYKSRSEVLEARNRELEVQNQSDPLTGLSNRRRLAELMEREYLAAKKQGWPLSVGFLDIDHFKKVNDTYGHSAGDVVLKALARMMKEELRRSDVVARYGGEEFVVLLPGTKESDAFGLLDRLRRHIAKTRFTHDDAGISVTISIGLASVNVEHSSDSGFDSAEDLLRAADRALYAAKREGRDRTLRHSRDI</sequence>
<dbReference type="PANTHER" id="PTHR45138">
    <property type="entry name" value="REGULATORY COMPONENTS OF SENSORY TRANSDUCTION SYSTEM"/>
    <property type="match status" value="1"/>
</dbReference>
<dbReference type="Gene3D" id="1.10.3210.10">
    <property type="entry name" value="Hypothetical protein af1432"/>
    <property type="match status" value="1"/>
</dbReference>
<dbReference type="AlphaFoldDB" id="A0A1P8UGS0"/>
<dbReference type="SUPFAM" id="SSF55073">
    <property type="entry name" value="Nucleotide cyclase"/>
    <property type="match status" value="1"/>
</dbReference>
<dbReference type="GO" id="GO:1902201">
    <property type="term" value="P:negative regulation of bacterial-type flagellum-dependent cell motility"/>
    <property type="evidence" value="ECO:0007669"/>
    <property type="project" value="TreeGrafter"/>
</dbReference>
<feature type="domain" description="GGDEF" evidence="3">
    <location>
        <begin position="367"/>
        <end position="506"/>
    </location>
</feature>
<dbReference type="GO" id="GO:0005886">
    <property type="term" value="C:plasma membrane"/>
    <property type="evidence" value="ECO:0007669"/>
    <property type="project" value="TreeGrafter"/>
</dbReference>
<dbReference type="Gene3D" id="3.30.70.270">
    <property type="match status" value="1"/>
</dbReference>
<dbReference type="OrthoDB" id="9803824at2"/>
<dbReference type="SUPFAM" id="SSF109604">
    <property type="entry name" value="HD-domain/PDEase-like"/>
    <property type="match status" value="1"/>
</dbReference>
<feature type="domain" description="HDOD" evidence="4">
    <location>
        <begin position="21"/>
        <end position="212"/>
    </location>
</feature>
<dbReference type="GO" id="GO:0043709">
    <property type="term" value="P:cell adhesion involved in single-species biofilm formation"/>
    <property type="evidence" value="ECO:0007669"/>
    <property type="project" value="TreeGrafter"/>
</dbReference>
<dbReference type="PROSITE" id="PS51833">
    <property type="entry name" value="HDOD"/>
    <property type="match status" value="1"/>
</dbReference>
<dbReference type="EC" id="2.7.7.65" evidence="2"/>
<dbReference type="Pfam" id="PF00990">
    <property type="entry name" value="GGDEF"/>
    <property type="match status" value="1"/>
</dbReference>
<dbReference type="InterPro" id="IPR013976">
    <property type="entry name" value="HDOD"/>
</dbReference>
<protein>
    <recommendedName>
        <fullName evidence="2">diguanylate cyclase</fullName>
        <ecNumber evidence="2">2.7.7.65</ecNumber>
    </recommendedName>
</protein>
<evidence type="ECO:0000256" key="2">
    <source>
        <dbReference type="ARBA" id="ARBA00012528"/>
    </source>
</evidence>
<dbReference type="EMBL" id="CP019434">
    <property type="protein sequence ID" value="APZ43037.1"/>
    <property type="molecule type" value="Genomic_DNA"/>
</dbReference>
<keyword evidence="6" id="KW-1185">Reference proteome</keyword>
<dbReference type="NCBIfam" id="TIGR00254">
    <property type="entry name" value="GGDEF"/>
    <property type="match status" value="1"/>
</dbReference>
<evidence type="ECO:0000313" key="6">
    <source>
        <dbReference type="Proteomes" id="UP000243807"/>
    </source>
</evidence>
<dbReference type="InterPro" id="IPR050469">
    <property type="entry name" value="Diguanylate_Cyclase"/>
</dbReference>
<evidence type="ECO:0000313" key="5">
    <source>
        <dbReference type="EMBL" id="APZ43037.1"/>
    </source>
</evidence>
<dbReference type="InterPro" id="IPR043128">
    <property type="entry name" value="Rev_trsase/Diguanyl_cyclase"/>
</dbReference>
<dbReference type="InterPro" id="IPR000160">
    <property type="entry name" value="GGDEF_dom"/>
</dbReference>
<dbReference type="Pfam" id="PF08668">
    <property type="entry name" value="HDOD"/>
    <property type="match status" value="1"/>
</dbReference>